<dbReference type="Proteomes" id="UP000037020">
    <property type="component" value="Unassembled WGS sequence"/>
</dbReference>
<feature type="domain" description="Condensation" evidence="1">
    <location>
        <begin position="67"/>
        <end position="367"/>
    </location>
</feature>
<gene>
    <name evidence="2" type="ORF">ADK38_34240</name>
</gene>
<keyword evidence="3" id="KW-1185">Reference proteome</keyword>
<proteinExistence type="predicted"/>
<dbReference type="InterPro" id="IPR001242">
    <property type="entry name" value="Condensation_dom"/>
</dbReference>
<dbReference type="InterPro" id="IPR023213">
    <property type="entry name" value="CAT-like_dom_sf"/>
</dbReference>
<dbReference type="Gene3D" id="3.30.559.30">
    <property type="entry name" value="Nonribosomal peptide synthetase, condensation domain"/>
    <property type="match status" value="1"/>
</dbReference>
<dbReference type="SUPFAM" id="SSF52777">
    <property type="entry name" value="CoA-dependent acyltransferases"/>
    <property type="match status" value="2"/>
</dbReference>
<dbReference type="RefSeq" id="WP_030887157.1">
    <property type="nucleotide sequence ID" value="NZ_JBIRHZ010000003.1"/>
</dbReference>
<dbReference type="PANTHER" id="PTHR45527">
    <property type="entry name" value="NONRIBOSOMAL PEPTIDE SYNTHETASE"/>
    <property type="match status" value="1"/>
</dbReference>
<dbReference type="Gene3D" id="3.30.559.10">
    <property type="entry name" value="Chloramphenicol acetyltransferase-like domain"/>
    <property type="match status" value="1"/>
</dbReference>
<evidence type="ECO:0000313" key="3">
    <source>
        <dbReference type="Proteomes" id="UP000037020"/>
    </source>
</evidence>
<sequence>MIQVSVEHVDIAPGNAVEWTLLSAEASGPAPETAPYQDGHTSYNQAKHFTVAQSAREADDPIRAYVAGSFELRGPVDRGALGAAFLHLVRRHEVLRCTFQQLVGDVRCEPGAPESMELKEEDLGFIDSPDGVREYLHRTFQRIDPLVWPLIVMGAILRDDGATVWFACDHLVTDGLSTPIAVRDLATAYEAYAAGHTPDLPETGSYLAFSRAQRERNESLTTADDPRLARWRRFMAEGGAFFPPFPLDIGVEQGRLHPSANETERLLDSDETRDLEAVCHDAGGKLFMGLLGAVGVALRKEGGPDVYRCIMPVSERQRGPYEHTMGWLINTMPLAFSVADGQDLRAVLANVTEAFAELQLHLDVPFVKAWQLLAPTEFAAIRSWPYAVNFFSYLDFRRAPGAEHHVRRNARKHVWASRHNGLCFWLHRCDTGLYINTLYADTPPARAVKTALTATLGRTVKNLARTGAF</sequence>
<accession>A0ABR5IXJ1</accession>
<reference evidence="2 3" key="1">
    <citation type="submission" date="2015-07" db="EMBL/GenBank/DDBJ databases">
        <authorList>
            <person name="Ju K.-S."/>
            <person name="Doroghazi J.R."/>
            <person name="Metcalf W.W."/>
        </authorList>
    </citation>
    <scope>NUCLEOTIDE SEQUENCE [LARGE SCALE GENOMIC DNA]</scope>
    <source>
        <strain evidence="2 3">NRRL B-3589</strain>
    </source>
</reference>
<protein>
    <recommendedName>
        <fullName evidence="1">Condensation domain-containing protein</fullName>
    </recommendedName>
</protein>
<comment type="caution">
    <text evidence="2">The sequence shown here is derived from an EMBL/GenBank/DDBJ whole genome shotgun (WGS) entry which is preliminary data.</text>
</comment>
<name>A0ABR5IXJ1_9ACTN</name>
<dbReference type="Pfam" id="PF00668">
    <property type="entry name" value="Condensation"/>
    <property type="match status" value="1"/>
</dbReference>
<evidence type="ECO:0000259" key="1">
    <source>
        <dbReference type="Pfam" id="PF00668"/>
    </source>
</evidence>
<evidence type="ECO:0000313" key="2">
    <source>
        <dbReference type="EMBL" id="KOG85870.1"/>
    </source>
</evidence>
<dbReference type="PANTHER" id="PTHR45527:SF1">
    <property type="entry name" value="FATTY ACID SYNTHASE"/>
    <property type="match status" value="1"/>
</dbReference>
<organism evidence="2 3">
    <name type="scientific">Streptomyces varsoviensis</name>
    <dbReference type="NCBI Taxonomy" id="67373"/>
    <lineage>
        <taxon>Bacteria</taxon>
        <taxon>Bacillati</taxon>
        <taxon>Actinomycetota</taxon>
        <taxon>Actinomycetes</taxon>
        <taxon>Kitasatosporales</taxon>
        <taxon>Streptomycetaceae</taxon>
        <taxon>Streptomyces</taxon>
    </lineage>
</organism>
<dbReference type="EMBL" id="LGUT01003154">
    <property type="protein sequence ID" value="KOG85870.1"/>
    <property type="molecule type" value="Genomic_DNA"/>
</dbReference>